<accession>D6U8L6</accession>
<evidence type="ECO:0000313" key="1">
    <source>
        <dbReference type="EMBL" id="EFH80227.1"/>
    </source>
</evidence>
<dbReference type="InParanoid" id="D6U8L6"/>
<reference evidence="1 2" key="1">
    <citation type="journal article" date="2011" name="Stand. Genomic Sci.">
        <title>Non-contiguous finished genome sequence and contextual data of the filamentous soil bacterium Ktedonobacter racemifer type strain (SOSP1-21).</title>
        <authorList>
            <person name="Chang Y.J."/>
            <person name="Land M."/>
            <person name="Hauser L."/>
            <person name="Chertkov O."/>
            <person name="Del Rio T.G."/>
            <person name="Nolan M."/>
            <person name="Copeland A."/>
            <person name="Tice H."/>
            <person name="Cheng J.F."/>
            <person name="Lucas S."/>
            <person name="Han C."/>
            <person name="Goodwin L."/>
            <person name="Pitluck S."/>
            <person name="Ivanova N."/>
            <person name="Ovchinikova G."/>
            <person name="Pati A."/>
            <person name="Chen A."/>
            <person name="Palaniappan K."/>
            <person name="Mavromatis K."/>
            <person name="Liolios K."/>
            <person name="Brettin T."/>
            <person name="Fiebig A."/>
            <person name="Rohde M."/>
            <person name="Abt B."/>
            <person name="Goker M."/>
            <person name="Detter J.C."/>
            <person name="Woyke T."/>
            <person name="Bristow J."/>
            <person name="Eisen J.A."/>
            <person name="Markowitz V."/>
            <person name="Hugenholtz P."/>
            <person name="Kyrpides N.C."/>
            <person name="Klenk H.P."/>
            <person name="Lapidus A."/>
        </authorList>
    </citation>
    <scope>NUCLEOTIDE SEQUENCE [LARGE SCALE GENOMIC DNA]</scope>
    <source>
        <strain evidence="2">DSM 44963</strain>
    </source>
</reference>
<dbReference type="STRING" id="485913.Krac_0806"/>
<dbReference type="EMBL" id="ADVG01000005">
    <property type="protein sequence ID" value="EFH80227.1"/>
    <property type="molecule type" value="Genomic_DNA"/>
</dbReference>
<comment type="caution">
    <text evidence="1">The sequence shown here is derived from an EMBL/GenBank/DDBJ whole genome shotgun (WGS) entry which is preliminary data.</text>
</comment>
<dbReference type="AlphaFoldDB" id="D6U8L6"/>
<gene>
    <name evidence="1" type="ORF">Krac_0806</name>
</gene>
<organism evidence="1 2">
    <name type="scientific">Ktedonobacter racemifer DSM 44963</name>
    <dbReference type="NCBI Taxonomy" id="485913"/>
    <lineage>
        <taxon>Bacteria</taxon>
        <taxon>Bacillati</taxon>
        <taxon>Chloroflexota</taxon>
        <taxon>Ktedonobacteria</taxon>
        <taxon>Ktedonobacterales</taxon>
        <taxon>Ktedonobacteraceae</taxon>
        <taxon>Ktedonobacter</taxon>
    </lineage>
</organism>
<protein>
    <submittedName>
        <fullName evidence="1">Uncharacterized protein</fullName>
    </submittedName>
</protein>
<keyword evidence="2" id="KW-1185">Reference proteome</keyword>
<sequence length="53" mass="6464">MQSTSACFRRRTNTPQQIFYENLSIITNTERKKKYKIYHTIKKTRETGTFLKY</sequence>
<proteinExistence type="predicted"/>
<evidence type="ECO:0000313" key="2">
    <source>
        <dbReference type="Proteomes" id="UP000004508"/>
    </source>
</evidence>
<dbReference type="Proteomes" id="UP000004508">
    <property type="component" value="Unassembled WGS sequence"/>
</dbReference>
<name>D6U8L6_KTERA</name>